<keyword evidence="1" id="KW-0418">Kinase</keyword>
<proteinExistence type="predicted"/>
<evidence type="ECO:0000313" key="2">
    <source>
        <dbReference type="Proteomes" id="UP000483286"/>
    </source>
</evidence>
<dbReference type="EMBL" id="WQLB01000033">
    <property type="protein sequence ID" value="MVN88714.1"/>
    <property type="molecule type" value="Genomic_DNA"/>
</dbReference>
<evidence type="ECO:0000313" key="1">
    <source>
        <dbReference type="EMBL" id="MVN88714.1"/>
    </source>
</evidence>
<protein>
    <submittedName>
        <fullName evidence="1">Nucleoside/nucleotide kinase family protein</fullName>
    </submittedName>
</protein>
<dbReference type="AlphaFoldDB" id="A0A7C9HTN7"/>
<dbReference type="GO" id="GO:0016301">
    <property type="term" value="F:kinase activity"/>
    <property type="evidence" value="ECO:0007669"/>
    <property type="project" value="UniProtKB-KW"/>
</dbReference>
<dbReference type="Proteomes" id="UP000483286">
    <property type="component" value="Unassembled WGS sequence"/>
</dbReference>
<dbReference type="PANTHER" id="PTHR10285">
    <property type="entry name" value="URIDINE KINASE"/>
    <property type="match status" value="1"/>
</dbReference>
<keyword evidence="2" id="KW-1185">Reference proteome</keyword>
<gene>
    <name evidence="1" type="ORF">GO986_18410</name>
</gene>
<keyword evidence="1" id="KW-0808">Transferase</keyword>
<organism evidence="1 2">
    <name type="scientific">Deinococcus arboris</name>
    <dbReference type="NCBI Taxonomy" id="2682977"/>
    <lineage>
        <taxon>Bacteria</taxon>
        <taxon>Thermotogati</taxon>
        <taxon>Deinococcota</taxon>
        <taxon>Deinococci</taxon>
        <taxon>Deinococcales</taxon>
        <taxon>Deinococcaceae</taxon>
        <taxon>Deinococcus</taxon>
    </lineage>
</organism>
<sequence length="214" mass="22870">MTLSPVALTASLADLVALARRLIVPGERRVLGITGAPGAGKSTFCTALAGALGEDAALVGMDGFHLANAELERLGRRHRKGAPDTFDTDGYLALLRRLRTEPQQTIYAPVFSRELEESLGSAVPIAAGTPLLLTEGNYLLLEAGRWSEVRALLDAAWFVEVPEAVRLDRLVARHEAHGKTPAQARQWAAEVDGPNAALIAATRPHADLVVTWQA</sequence>
<dbReference type="RefSeq" id="WP_157460777.1">
    <property type="nucleotide sequence ID" value="NZ_WQLB01000033.1"/>
</dbReference>
<accession>A0A7C9HTN7</accession>
<reference evidence="1 2" key="1">
    <citation type="submission" date="2019-12" db="EMBL/GenBank/DDBJ databases">
        <title>Deinococcus sp. HMF7620 Genome sequencing and assembly.</title>
        <authorList>
            <person name="Kang H."/>
            <person name="Kim H."/>
            <person name="Joh K."/>
        </authorList>
    </citation>
    <scope>NUCLEOTIDE SEQUENCE [LARGE SCALE GENOMIC DNA]</scope>
    <source>
        <strain evidence="1 2">HMF7620</strain>
    </source>
</reference>
<dbReference type="NCBIfam" id="NF006743">
    <property type="entry name" value="PRK09270.1-2"/>
    <property type="match status" value="1"/>
</dbReference>
<dbReference type="InterPro" id="IPR027417">
    <property type="entry name" value="P-loop_NTPase"/>
</dbReference>
<dbReference type="Gene3D" id="3.40.50.300">
    <property type="entry name" value="P-loop containing nucleotide triphosphate hydrolases"/>
    <property type="match status" value="1"/>
</dbReference>
<name>A0A7C9HTN7_9DEIO</name>
<dbReference type="SUPFAM" id="SSF52540">
    <property type="entry name" value="P-loop containing nucleoside triphosphate hydrolases"/>
    <property type="match status" value="1"/>
</dbReference>
<comment type="caution">
    <text evidence="1">The sequence shown here is derived from an EMBL/GenBank/DDBJ whole genome shotgun (WGS) entry which is preliminary data.</text>
</comment>